<protein>
    <submittedName>
        <fullName evidence="2">Uma2 family endonuclease</fullName>
    </submittedName>
</protein>
<dbReference type="CDD" id="cd06260">
    <property type="entry name" value="DUF820-like"/>
    <property type="match status" value="1"/>
</dbReference>
<name>A0A497E544_UNCAE</name>
<dbReference type="Proteomes" id="UP000279422">
    <property type="component" value="Unassembled WGS sequence"/>
</dbReference>
<feature type="domain" description="Putative restriction endonuclease" evidence="1">
    <location>
        <begin position="13"/>
        <end position="178"/>
    </location>
</feature>
<comment type="caution">
    <text evidence="2">The sequence shown here is derived from an EMBL/GenBank/DDBJ whole genome shotgun (WGS) entry which is preliminary data.</text>
</comment>
<dbReference type="PANTHER" id="PTHR34107">
    <property type="entry name" value="SLL0198 PROTEIN-RELATED"/>
    <property type="match status" value="1"/>
</dbReference>
<dbReference type="AlphaFoldDB" id="A0A497E544"/>
<dbReference type="Gene3D" id="3.90.1570.10">
    <property type="entry name" value="tt1808, chain A"/>
    <property type="match status" value="1"/>
</dbReference>
<dbReference type="Pfam" id="PF05685">
    <property type="entry name" value="Uma2"/>
    <property type="match status" value="1"/>
</dbReference>
<sequence length="182" mass="20861">MPASATNIKFTYQDYLLLPEDKRYELIEGELFMVPAPAPYHQEVSKNLFLALNSYIESKKLGKVYYAPLDVVLSDKDVVQPDILFISRQRLSIITKKNIRGAPDLIIEITSSTTRKRDGVLKRKLYAKFGVKEYWLVDIEKGEVEVLSLGEKGFERVGLYNRDETLSSPLLENLRIALSEIF</sequence>
<keyword evidence="2" id="KW-0378">Hydrolase</keyword>
<reference evidence="2 3" key="1">
    <citation type="submission" date="2018-06" db="EMBL/GenBank/DDBJ databases">
        <title>Extensive metabolic versatility and redundancy in microbially diverse, dynamic hydrothermal sediments.</title>
        <authorList>
            <person name="Dombrowski N."/>
            <person name="Teske A."/>
            <person name="Baker B.J."/>
        </authorList>
    </citation>
    <scope>NUCLEOTIDE SEQUENCE [LARGE SCALE GENOMIC DNA]</scope>
    <source>
        <strain evidence="2">B47_G16</strain>
    </source>
</reference>
<dbReference type="InterPro" id="IPR011335">
    <property type="entry name" value="Restrct_endonuc-II-like"/>
</dbReference>
<evidence type="ECO:0000313" key="3">
    <source>
        <dbReference type="Proteomes" id="UP000279422"/>
    </source>
</evidence>
<proteinExistence type="predicted"/>
<gene>
    <name evidence="2" type="ORF">DRJ00_02290</name>
</gene>
<dbReference type="InterPro" id="IPR012296">
    <property type="entry name" value="Nuclease_put_TT1808"/>
</dbReference>
<dbReference type="SUPFAM" id="SSF52980">
    <property type="entry name" value="Restriction endonuclease-like"/>
    <property type="match status" value="1"/>
</dbReference>
<evidence type="ECO:0000259" key="1">
    <source>
        <dbReference type="Pfam" id="PF05685"/>
    </source>
</evidence>
<dbReference type="EMBL" id="QMPZ01000016">
    <property type="protein sequence ID" value="RLE10146.1"/>
    <property type="molecule type" value="Genomic_DNA"/>
</dbReference>
<dbReference type="GO" id="GO:0004519">
    <property type="term" value="F:endonuclease activity"/>
    <property type="evidence" value="ECO:0007669"/>
    <property type="project" value="UniProtKB-KW"/>
</dbReference>
<accession>A0A497E544</accession>
<organism evidence="2 3">
    <name type="scientific">Aerophobetes bacterium</name>
    <dbReference type="NCBI Taxonomy" id="2030807"/>
    <lineage>
        <taxon>Bacteria</taxon>
        <taxon>Candidatus Aerophobota</taxon>
    </lineage>
</organism>
<evidence type="ECO:0000313" key="2">
    <source>
        <dbReference type="EMBL" id="RLE10146.1"/>
    </source>
</evidence>
<dbReference type="PANTHER" id="PTHR34107:SF4">
    <property type="entry name" value="SLL1222 PROTEIN"/>
    <property type="match status" value="1"/>
</dbReference>
<keyword evidence="2" id="KW-0540">Nuclease</keyword>
<dbReference type="InterPro" id="IPR008538">
    <property type="entry name" value="Uma2"/>
</dbReference>
<keyword evidence="2" id="KW-0255">Endonuclease</keyword>